<feature type="domain" description="IPT/TIG" evidence="2">
    <location>
        <begin position="129"/>
        <end position="190"/>
    </location>
</feature>
<dbReference type="InterPro" id="IPR024301">
    <property type="entry name" value="Amidase_6"/>
</dbReference>
<dbReference type="Pfam" id="PF12671">
    <property type="entry name" value="Amidase_6"/>
    <property type="match status" value="1"/>
</dbReference>
<organism evidence="4 5">
    <name type="scientific">Cryobacterium breve</name>
    <dbReference type="NCBI Taxonomy" id="1259258"/>
    <lineage>
        <taxon>Bacteria</taxon>
        <taxon>Bacillati</taxon>
        <taxon>Actinomycetota</taxon>
        <taxon>Actinomycetes</taxon>
        <taxon>Micrococcales</taxon>
        <taxon>Microbacteriaceae</taxon>
        <taxon>Cryobacterium</taxon>
    </lineage>
</organism>
<dbReference type="CDD" id="cd00102">
    <property type="entry name" value="IPT"/>
    <property type="match status" value="1"/>
</dbReference>
<keyword evidence="5" id="KW-1185">Reference proteome</keyword>
<accession>A0ABY7NDT9</accession>
<dbReference type="SUPFAM" id="SSF81296">
    <property type="entry name" value="E set domains"/>
    <property type="match status" value="1"/>
</dbReference>
<feature type="region of interest" description="Disordered" evidence="1">
    <location>
        <begin position="1"/>
        <end position="40"/>
    </location>
</feature>
<dbReference type="RefSeq" id="WP_281533441.1">
    <property type="nucleotide sequence ID" value="NZ_CP075584.1"/>
</dbReference>
<proteinExistence type="predicted"/>
<dbReference type="Pfam" id="PF01833">
    <property type="entry name" value="TIG"/>
    <property type="match status" value="1"/>
</dbReference>
<evidence type="ECO:0000259" key="3">
    <source>
        <dbReference type="Pfam" id="PF12671"/>
    </source>
</evidence>
<gene>
    <name evidence="4" type="ORF">KIV56_10240</name>
</gene>
<sequence>MRPHTRPEGPARSRHRREDPLPLHPVSPTQPADSRSTDPLGAVRSRHRLEKAPSGHRPLIWLAGTAAAASLCLGLFVPLSSQASPGAATAASAPRATSRPVPASVVPAVNVAAGSPVIYSSVSAGDGGSAGPVTGGTVVSVTGSGLAGVSAASFGGNPGTVLSATDTTVTISTPASTDYGTGSVTVSLVDSTGAIVPVASTPADAANAAAAAATAAAAAKASSVASLSQAITPLVDATAPLAAATPVPSSASGALANTGSGTTAGEAAGTVSAAASVSALTFQYVPDPRITAQVDYVRAHWSSYNSAVYGSIGGNDCVNFTSQSLIARGWTMDAGWSYSPAGAGYSTAWSSSTAFAAYLSAHPERATPLTAGQSDRVKVGDIVQFDWDRSGDKDHTGIVTRVVKDASGTHIYYAGHTEDSLDKSVEESLANTGGTVSYWSVA</sequence>
<dbReference type="PANTHER" id="PTHR40032:SF1">
    <property type="entry name" value="EXPORTED PROTEIN"/>
    <property type="match status" value="1"/>
</dbReference>
<dbReference type="EMBL" id="CP075584">
    <property type="protein sequence ID" value="WBM78951.1"/>
    <property type="molecule type" value="Genomic_DNA"/>
</dbReference>
<name>A0ABY7NDT9_9MICO</name>
<evidence type="ECO:0000259" key="2">
    <source>
        <dbReference type="Pfam" id="PF01833"/>
    </source>
</evidence>
<evidence type="ECO:0000256" key="1">
    <source>
        <dbReference type="SAM" id="MobiDB-lite"/>
    </source>
</evidence>
<evidence type="ECO:0000313" key="5">
    <source>
        <dbReference type="Proteomes" id="UP001212421"/>
    </source>
</evidence>
<dbReference type="Proteomes" id="UP001212421">
    <property type="component" value="Chromosome"/>
</dbReference>
<dbReference type="PANTHER" id="PTHR40032">
    <property type="entry name" value="EXPORTED PROTEIN-RELATED"/>
    <property type="match status" value="1"/>
</dbReference>
<dbReference type="Gene3D" id="2.60.40.10">
    <property type="entry name" value="Immunoglobulins"/>
    <property type="match status" value="1"/>
</dbReference>
<dbReference type="InterPro" id="IPR014756">
    <property type="entry name" value="Ig_E-set"/>
</dbReference>
<dbReference type="InterPro" id="IPR002909">
    <property type="entry name" value="IPT_dom"/>
</dbReference>
<evidence type="ECO:0000313" key="4">
    <source>
        <dbReference type="EMBL" id="WBM78951.1"/>
    </source>
</evidence>
<feature type="domain" description="Putative amidase" evidence="3">
    <location>
        <begin position="292"/>
        <end position="428"/>
    </location>
</feature>
<protein>
    <submittedName>
        <fullName evidence="4">Amidase domain-containing protein</fullName>
    </submittedName>
</protein>
<dbReference type="InterPro" id="IPR013783">
    <property type="entry name" value="Ig-like_fold"/>
</dbReference>
<reference evidence="4 5" key="1">
    <citation type="submission" date="2021-05" db="EMBL/GenBank/DDBJ databases">
        <authorList>
            <person name="Kumar R."/>
            <person name="Kumar A."/>
            <person name="Mukhia S."/>
        </authorList>
    </citation>
    <scope>NUCLEOTIDE SEQUENCE [LARGE SCALE GENOMIC DNA]</scope>
    <source>
        <strain evidence="4 5">ERMR7:08</strain>
    </source>
</reference>
<feature type="compositionally biased region" description="Basic and acidic residues" evidence="1">
    <location>
        <begin position="1"/>
        <end position="21"/>
    </location>
</feature>